<evidence type="ECO:0000259" key="1">
    <source>
        <dbReference type="PROSITE" id="PS51704"/>
    </source>
</evidence>
<sequence length="563" mass="60655">MSTALVCALLAACSGGRLDNGLDLRDSARQVPMVIAHRGYSAIAPENTASAVELAVLAGADLIEIDVQMSADGQLVVMHDTTLSRTTDAPRRYPLRAPWELARFSSAEIATLDAGSWFGLRKDPGNFAYAGEPVPNLATILELLHGRAGLLLEVKSPALYPGIELAIAEALEQAGWVVDGQPMQRLMVQSFDWDAMATYAALHPQVPVGLLGNPPQDEARWAEVARYADAINPSHSQVDQALVDEIHRRGFAISVYTVNEAARMQALIEMGVDGIITDQPERLHALVHGGAVARGEFSLASADISELSGMARSQRFAGVYWGHNDSGDRARVFAFDGTGRDLGAVNLPGAFAVDWEDMSSFTSDGEAWLLLADVGDNSALRRQVRLHIMREPAAPPYSGSQRDYRSLSVTYPDGPRDCEGVAVDAQESAIYLLSKRDPYPRLYRVPLHAGSVVPIEAEFVGEVTSLPLPASGQRAEVGEITEVSPTAFEFSADGRSALIVTLDKSYRYRRAPGQSWLDALNQPPQVIDVPDYPQIEAGTFADRGNAIVIGSEGHPAALYATTN</sequence>
<dbReference type="Proteomes" id="UP000192342">
    <property type="component" value="Unassembled WGS sequence"/>
</dbReference>
<comment type="caution">
    <text evidence="2">The sequence shown here is derived from an EMBL/GenBank/DDBJ whole genome shotgun (WGS) entry which is preliminary data.</text>
</comment>
<dbReference type="PANTHER" id="PTHR46211:SF1">
    <property type="entry name" value="GLYCEROPHOSPHODIESTER PHOSPHODIESTERASE, CYTOPLASMIC"/>
    <property type="match status" value="1"/>
</dbReference>
<name>A0A1Y1SD94_9GAMM</name>
<dbReference type="RefSeq" id="WP_206044844.1">
    <property type="nucleotide sequence ID" value="NZ_AQQV01000002.1"/>
</dbReference>
<dbReference type="EMBL" id="AQQV01000002">
    <property type="protein sequence ID" value="ORE86939.1"/>
    <property type="molecule type" value="Genomic_DNA"/>
</dbReference>
<dbReference type="GO" id="GO:0008081">
    <property type="term" value="F:phosphoric diester hydrolase activity"/>
    <property type="evidence" value="ECO:0007669"/>
    <property type="project" value="InterPro"/>
</dbReference>
<dbReference type="PANTHER" id="PTHR46211">
    <property type="entry name" value="GLYCEROPHOSPHORYL DIESTER PHOSPHODIESTERASE"/>
    <property type="match status" value="1"/>
</dbReference>
<gene>
    <name evidence="2" type="ORF">ATO7_07867</name>
</gene>
<dbReference type="Gene3D" id="3.20.20.190">
    <property type="entry name" value="Phosphatidylinositol (PI) phosphodiesterase"/>
    <property type="match status" value="1"/>
</dbReference>
<dbReference type="InterPro" id="IPR017946">
    <property type="entry name" value="PLC-like_Pdiesterase_TIM-brl"/>
</dbReference>
<proteinExistence type="predicted"/>
<dbReference type="SUPFAM" id="SSF51695">
    <property type="entry name" value="PLC-like phosphodiesterases"/>
    <property type="match status" value="1"/>
</dbReference>
<protein>
    <submittedName>
        <fullName evidence="2">Glycerophosphoryl diester phosphodiesterase</fullName>
    </submittedName>
</protein>
<dbReference type="PROSITE" id="PS51704">
    <property type="entry name" value="GP_PDE"/>
    <property type="match status" value="1"/>
</dbReference>
<accession>A0A1Y1SD94</accession>
<organism evidence="2 3">
    <name type="scientific">Oceanococcus atlanticus</name>
    <dbReference type="NCBI Taxonomy" id="1317117"/>
    <lineage>
        <taxon>Bacteria</taxon>
        <taxon>Pseudomonadati</taxon>
        <taxon>Pseudomonadota</taxon>
        <taxon>Gammaproteobacteria</taxon>
        <taxon>Chromatiales</taxon>
        <taxon>Oceanococcaceae</taxon>
        <taxon>Oceanococcus</taxon>
    </lineage>
</organism>
<dbReference type="STRING" id="1317117.ATO7_07867"/>
<evidence type="ECO:0000313" key="2">
    <source>
        <dbReference type="EMBL" id="ORE86939.1"/>
    </source>
</evidence>
<dbReference type="GO" id="GO:0006629">
    <property type="term" value="P:lipid metabolic process"/>
    <property type="evidence" value="ECO:0007669"/>
    <property type="project" value="InterPro"/>
</dbReference>
<evidence type="ECO:0000313" key="3">
    <source>
        <dbReference type="Proteomes" id="UP000192342"/>
    </source>
</evidence>
<keyword evidence="3" id="KW-1185">Reference proteome</keyword>
<dbReference type="AlphaFoldDB" id="A0A1Y1SD94"/>
<reference evidence="2 3" key="1">
    <citation type="submission" date="2013-04" db="EMBL/GenBank/DDBJ databases">
        <title>Oceanococcus atlanticus 22II-S10r2 Genome Sequencing.</title>
        <authorList>
            <person name="Lai Q."/>
            <person name="Li G."/>
            <person name="Shao Z."/>
        </authorList>
    </citation>
    <scope>NUCLEOTIDE SEQUENCE [LARGE SCALE GENOMIC DNA]</scope>
    <source>
        <strain evidence="2 3">22II-S10r2</strain>
    </source>
</reference>
<feature type="domain" description="GP-PDE" evidence="1">
    <location>
        <begin position="32"/>
        <end position="287"/>
    </location>
</feature>
<dbReference type="InterPro" id="IPR030395">
    <property type="entry name" value="GP_PDE_dom"/>
</dbReference>
<dbReference type="Pfam" id="PF03009">
    <property type="entry name" value="GDPD"/>
    <property type="match status" value="1"/>
</dbReference>